<proteinExistence type="predicted"/>
<evidence type="ECO:0000313" key="2">
    <source>
        <dbReference type="EMBL" id="OXA92603.1"/>
    </source>
</evidence>
<dbReference type="SUPFAM" id="SSF55298">
    <property type="entry name" value="YjgF-like"/>
    <property type="match status" value="1"/>
</dbReference>
<dbReference type="eggNOG" id="COG0251">
    <property type="taxonomic scope" value="Bacteria"/>
</dbReference>
<dbReference type="Pfam" id="PF01042">
    <property type="entry name" value="Ribonuc_L-PSP"/>
    <property type="match status" value="1"/>
</dbReference>
<name>A0A085ZHT7_FLAHY</name>
<dbReference type="Proteomes" id="UP000198424">
    <property type="component" value="Unassembled WGS sequence"/>
</dbReference>
<dbReference type="PANTHER" id="PTHR43857:SF1">
    <property type="entry name" value="YJGH FAMILY PROTEIN"/>
    <property type="match status" value="1"/>
</dbReference>
<dbReference type="PANTHER" id="PTHR43857">
    <property type="entry name" value="BLR7761 PROTEIN"/>
    <property type="match status" value="1"/>
</dbReference>
<dbReference type="Gene3D" id="3.30.1330.40">
    <property type="entry name" value="RutC-like"/>
    <property type="match status" value="1"/>
</dbReference>
<dbReference type="AlphaFoldDB" id="A0A085ZHT7"/>
<dbReference type="InterPro" id="IPR035959">
    <property type="entry name" value="RutC-like_sf"/>
</dbReference>
<dbReference type="Proteomes" id="UP000028712">
    <property type="component" value="Unassembled WGS sequence"/>
</dbReference>
<accession>A0A085ZHT7</accession>
<gene>
    <name evidence="2" type="ORF">B0A62_14920</name>
    <name evidence="1" type="ORF">IW20_24400</name>
</gene>
<dbReference type="EMBL" id="JPRM01000056">
    <property type="protein sequence ID" value="KFF04001.1"/>
    <property type="molecule type" value="Genomic_DNA"/>
</dbReference>
<evidence type="ECO:0000313" key="1">
    <source>
        <dbReference type="EMBL" id="KFF04001.1"/>
    </source>
</evidence>
<evidence type="ECO:0000313" key="3">
    <source>
        <dbReference type="Proteomes" id="UP000028712"/>
    </source>
</evidence>
<comment type="caution">
    <text evidence="1">The sequence shown here is derived from an EMBL/GenBank/DDBJ whole genome shotgun (WGS) entry which is preliminary data.</text>
</comment>
<evidence type="ECO:0000313" key="4">
    <source>
        <dbReference type="Proteomes" id="UP000198424"/>
    </source>
</evidence>
<dbReference type="OrthoDB" id="9795206at2"/>
<organism evidence="1 3">
    <name type="scientific">Flavobacterium hydatis</name>
    <name type="common">Cytophaga aquatilis</name>
    <dbReference type="NCBI Taxonomy" id="991"/>
    <lineage>
        <taxon>Bacteria</taxon>
        <taxon>Pseudomonadati</taxon>
        <taxon>Bacteroidota</taxon>
        <taxon>Flavobacteriia</taxon>
        <taxon>Flavobacteriales</taxon>
        <taxon>Flavobacteriaceae</taxon>
        <taxon>Flavobacterium</taxon>
    </lineage>
</organism>
<keyword evidence="4" id="KW-1185">Reference proteome</keyword>
<dbReference type="InterPro" id="IPR006175">
    <property type="entry name" value="YjgF/YER057c/UK114"/>
</dbReference>
<sequence length="135" mass="14908">MNENNKIKAVTRSNPSTLSAPVGNYSHVTKISGNADIYTFSGQIGTSKEGDLPDNFNEQVANTFQNIKAVLDSQELVADDVIKVNIWATQEIDWDAFYGVWNAFFGEVYPSMTVGYISALGLPEIKLEIEIWAAK</sequence>
<dbReference type="STRING" id="991.IW20_24400"/>
<dbReference type="CDD" id="cd00448">
    <property type="entry name" value="YjgF_YER057c_UK114_family"/>
    <property type="match status" value="1"/>
</dbReference>
<reference evidence="2 4" key="2">
    <citation type="submission" date="2016-11" db="EMBL/GenBank/DDBJ databases">
        <title>Whole genomes of Flavobacteriaceae.</title>
        <authorList>
            <person name="Stine C."/>
            <person name="Li C."/>
            <person name="Tadesse D."/>
        </authorList>
    </citation>
    <scope>NUCLEOTIDE SEQUENCE [LARGE SCALE GENOMIC DNA]</scope>
    <source>
        <strain evidence="2 4">ATCC 29551</strain>
    </source>
</reference>
<dbReference type="EMBL" id="MUGY01000020">
    <property type="protein sequence ID" value="OXA92603.1"/>
    <property type="molecule type" value="Genomic_DNA"/>
</dbReference>
<reference evidence="1 3" key="1">
    <citation type="submission" date="2014-07" db="EMBL/GenBank/DDBJ databases">
        <title>Genome of Flavobacterium hydatis DSM 2063.</title>
        <authorList>
            <person name="Pipes S.E."/>
            <person name="Stropko S.J."/>
            <person name="Newman J.D."/>
        </authorList>
    </citation>
    <scope>NUCLEOTIDE SEQUENCE [LARGE SCALE GENOMIC DNA]</scope>
    <source>
        <strain evidence="1 3">DSM 2063</strain>
    </source>
</reference>
<dbReference type="RefSeq" id="WP_035628551.1">
    <property type="nucleotide sequence ID" value="NZ_JBEWQG010000027.1"/>
</dbReference>
<protein>
    <submittedName>
        <fullName evidence="2">Enamine deaminase RidA</fullName>
    </submittedName>
    <submittedName>
        <fullName evidence="1">L-PSP family endoribonuclease</fullName>
    </submittedName>
</protein>